<reference evidence="5" key="1">
    <citation type="journal article" date="2014" name="Front. Microbiol.">
        <title>High frequency of phylogenetically diverse reductive dehalogenase-homologous genes in deep subseafloor sedimentary metagenomes.</title>
        <authorList>
            <person name="Kawai M."/>
            <person name="Futagami T."/>
            <person name="Toyoda A."/>
            <person name="Takaki Y."/>
            <person name="Nishi S."/>
            <person name="Hori S."/>
            <person name="Arai W."/>
            <person name="Tsubouchi T."/>
            <person name="Morono Y."/>
            <person name="Uchiyama I."/>
            <person name="Ito T."/>
            <person name="Fujiyama A."/>
            <person name="Inagaki F."/>
            <person name="Takami H."/>
        </authorList>
    </citation>
    <scope>NUCLEOTIDE SEQUENCE</scope>
    <source>
        <strain evidence="5">Expedition CK06-06</strain>
    </source>
</reference>
<dbReference type="SUPFAM" id="SSF51126">
    <property type="entry name" value="Pectin lyase-like"/>
    <property type="match status" value="1"/>
</dbReference>
<dbReference type="Gene3D" id="2.160.20.10">
    <property type="entry name" value="Single-stranded right-handed beta-helix, Pectin lyase-like"/>
    <property type="match status" value="1"/>
</dbReference>
<evidence type="ECO:0000256" key="2">
    <source>
        <dbReference type="ARBA" id="ARBA00022737"/>
    </source>
</evidence>
<dbReference type="Pfam" id="PF13229">
    <property type="entry name" value="Beta_helix"/>
    <property type="match status" value="1"/>
</dbReference>
<dbReference type="SMART" id="SM00710">
    <property type="entry name" value="PbH1"/>
    <property type="match status" value="5"/>
</dbReference>
<dbReference type="InterPro" id="IPR051550">
    <property type="entry name" value="SCF-Subunits/Alg-Epimerases"/>
</dbReference>
<evidence type="ECO:0000313" key="5">
    <source>
        <dbReference type="EMBL" id="GAG06561.1"/>
    </source>
</evidence>
<protein>
    <recommendedName>
        <fullName evidence="4">Right handed beta helix domain-containing protein</fullName>
    </recommendedName>
</protein>
<dbReference type="InterPro" id="IPR039448">
    <property type="entry name" value="Beta_helix"/>
</dbReference>
<keyword evidence="2" id="KW-0677">Repeat</keyword>
<feature type="domain" description="Right handed beta helix" evidence="4">
    <location>
        <begin position="5"/>
        <end position="140"/>
    </location>
</feature>
<dbReference type="PANTHER" id="PTHR22990">
    <property type="entry name" value="F-BOX ONLY PROTEIN"/>
    <property type="match status" value="1"/>
</dbReference>
<dbReference type="AlphaFoldDB" id="X0W1G3"/>
<feature type="non-terminal residue" evidence="5">
    <location>
        <position position="1"/>
    </location>
</feature>
<gene>
    <name evidence="5" type="ORF">S01H1_38627</name>
</gene>
<comment type="caution">
    <text evidence="5">The sequence shown here is derived from an EMBL/GenBank/DDBJ whole genome shotgun (WGS) entry which is preliminary data.</text>
</comment>
<accession>X0W1G3</accession>
<keyword evidence="3" id="KW-0833">Ubl conjugation pathway</keyword>
<dbReference type="InterPro" id="IPR012334">
    <property type="entry name" value="Pectin_lyas_fold"/>
</dbReference>
<evidence type="ECO:0000256" key="1">
    <source>
        <dbReference type="ARBA" id="ARBA00004906"/>
    </source>
</evidence>
<dbReference type="InterPro" id="IPR006626">
    <property type="entry name" value="PbH1"/>
</dbReference>
<sequence length="268" mass="29497">NGLWGSDAIYLSRSDNNEFQNLTVSNNLGPGIRLYGSSNNLLSGSVVENNSGYGVYLYDFSNDNTISNIYIANNSGNGIYLRYWSVNNTFSRNTILANEYGIYLTEDSKGVIYNSTISNSSQGDIFVQTNSELDLINTSFNKSSIDVSGNSVLRVKWFMHAEVKDIASLPVDAAEVIVRNASGEVTGTGLTDADGKVRWIEVTEFVQEDAKRTYHTPHNVTAIKDVSYGAAVPEPNMSMSREVMITQNMTKPNTDRIIIEEAPGRGWA</sequence>
<dbReference type="InterPro" id="IPR011050">
    <property type="entry name" value="Pectin_lyase_fold/virulence"/>
</dbReference>
<dbReference type="InterPro" id="IPR022441">
    <property type="entry name" value="Para_beta_helix_rpt-2"/>
</dbReference>
<proteinExistence type="predicted"/>
<comment type="pathway">
    <text evidence="1">Protein modification; protein ubiquitination.</text>
</comment>
<feature type="non-terminal residue" evidence="5">
    <location>
        <position position="268"/>
    </location>
</feature>
<evidence type="ECO:0000256" key="3">
    <source>
        <dbReference type="ARBA" id="ARBA00022786"/>
    </source>
</evidence>
<name>X0W1G3_9ZZZZ</name>
<evidence type="ECO:0000259" key="4">
    <source>
        <dbReference type="Pfam" id="PF13229"/>
    </source>
</evidence>
<dbReference type="PANTHER" id="PTHR22990:SF15">
    <property type="entry name" value="F-BOX ONLY PROTEIN 10"/>
    <property type="match status" value="1"/>
</dbReference>
<dbReference type="NCBIfam" id="TIGR03804">
    <property type="entry name" value="para_beta_helix"/>
    <property type="match status" value="3"/>
</dbReference>
<organism evidence="5">
    <name type="scientific">marine sediment metagenome</name>
    <dbReference type="NCBI Taxonomy" id="412755"/>
    <lineage>
        <taxon>unclassified sequences</taxon>
        <taxon>metagenomes</taxon>
        <taxon>ecological metagenomes</taxon>
    </lineage>
</organism>
<dbReference type="EMBL" id="BARS01024327">
    <property type="protein sequence ID" value="GAG06561.1"/>
    <property type="molecule type" value="Genomic_DNA"/>
</dbReference>